<feature type="transmembrane region" description="Helical" evidence="1">
    <location>
        <begin position="255"/>
        <end position="275"/>
    </location>
</feature>
<accession>A0A8H7UH32</accession>
<dbReference type="AlphaFoldDB" id="A0A8H7UH32"/>
<feature type="non-terminal residue" evidence="2">
    <location>
        <position position="1"/>
    </location>
</feature>
<dbReference type="Proteomes" id="UP000654370">
    <property type="component" value="Unassembled WGS sequence"/>
</dbReference>
<organism evidence="2 3">
    <name type="scientific">Mortierella isabellina</name>
    <name type="common">Filamentous fungus</name>
    <name type="synonym">Umbelopsis isabellina</name>
    <dbReference type="NCBI Taxonomy" id="91625"/>
    <lineage>
        <taxon>Eukaryota</taxon>
        <taxon>Fungi</taxon>
        <taxon>Fungi incertae sedis</taxon>
        <taxon>Mucoromycota</taxon>
        <taxon>Mucoromycotina</taxon>
        <taxon>Umbelopsidomycetes</taxon>
        <taxon>Umbelopsidales</taxon>
        <taxon>Umbelopsidaceae</taxon>
        <taxon>Umbelopsis</taxon>
    </lineage>
</organism>
<comment type="caution">
    <text evidence="2">The sequence shown here is derived from an EMBL/GenBank/DDBJ whole genome shotgun (WGS) entry which is preliminary data.</text>
</comment>
<evidence type="ECO:0000313" key="2">
    <source>
        <dbReference type="EMBL" id="KAG2178944.1"/>
    </source>
</evidence>
<evidence type="ECO:0008006" key="4">
    <source>
        <dbReference type="Google" id="ProtNLM"/>
    </source>
</evidence>
<evidence type="ECO:0000256" key="1">
    <source>
        <dbReference type="SAM" id="Phobius"/>
    </source>
</evidence>
<evidence type="ECO:0000313" key="3">
    <source>
        <dbReference type="Proteomes" id="UP000654370"/>
    </source>
</evidence>
<keyword evidence="1" id="KW-0812">Transmembrane</keyword>
<gene>
    <name evidence="2" type="ORF">INT43_001791</name>
</gene>
<sequence>RQNLLQDGECLNVNSRNENLGWQTLQPDDWVYYPQQMVNVSLNPAQVSLNTVGGCCAPNPRKQFSNVYYDDGSTYQESGNKIVGIVDAPMVQNILVEGWYMQSFVDNNSVNLTLLPSITLPDKTSIVVSTVIDRAMIITYQFLDKNNRRIANLSSGVLRNQFYIPDVTLPAGTRSVQLAFYSSQTNPMCFGFIYAGIYVDLSRTTIVKFCAIASNRLQYIALGNFILIPSIFAVMKTFTAFHFPDPLRFLCRQKCHPILLCLFVMIGSFIFNGAWNLVRSQSNMFDSWLPRAMKIIELFISFFLYAVLFYPVSYQNRHAFLCFHASQRSRIANIFGFYTSLCLFSLRISIDLPYYAITYAREPGFLLLNVMMAFVTLIAFLAVLGYFLKNSLLFATCDICQSSFADAGSIEEQYVQELLNRKFEVE</sequence>
<proteinExistence type="predicted"/>
<keyword evidence="3" id="KW-1185">Reference proteome</keyword>
<feature type="transmembrane region" description="Helical" evidence="1">
    <location>
        <begin position="363"/>
        <end position="388"/>
    </location>
</feature>
<feature type="transmembrane region" description="Helical" evidence="1">
    <location>
        <begin position="335"/>
        <end position="357"/>
    </location>
</feature>
<dbReference type="EMBL" id="JAEPQZ010000007">
    <property type="protein sequence ID" value="KAG2178944.1"/>
    <property type="molecule type" value="Genomic_DNA"/>
</dbReference>
<keyword evidence="1" id="KW-0472">Membrane</keyword>
<feature type="transmembrane region" description="Helical" evidence="1">
    <location>
        <begin position="295"/>
        <end position="314"/>
    </location>
</feature>
<feature type="non-terminal residue" evidence="2">
    <location>
        <position position="426"/>
    </location>
</feature>
<reference evidence="2" key="1">
    <citation type="submission" date="2020-12" db="EMBL/GenBank/DDBJ databases">
        <title>Metabolic potential, ecology and presence of endohyphal bacteria is reflected in genomic diversity of Mucoromycotina.</title>
        <authorList>
            <person name="Muszewska A."/>
            <person name="Okrasinska A."/>
            <person name="Steczkiewicz K."/>
            <person name="Drgas O."/>
            <person name="Orlowska M."/>
            <person name="Perlinska-Lenart U."/>
            <person name="Aleksandrzak-Piekarczyk T."/>
            <person name="Szatraj K."/>
            <person name="Zielenkiewicz U."/>
            <person name="Pilsyk S."/>
            <person name="Malc E."/>
            <person name="Mieczkowski P."/>
            <person name="Kruszewska J.S."/>
            <person name="Biernat P."/>
            <person name="Pawlowska J."/>
        </authorList>
    </citation>
    <scope>NUCLEOTIDE SEQUENCE</scope>
    <source>
        <strain evidence="2">WA0000067209</strain>
    </source>
</reference>
<dbReference type="OrthoDB" id="2376984at2759"/>
<name>A0A8H7UH32_MORIS</name>
<feature type="transmembrane region" description="Helical" evidence="1">
    <location>
        <begin position="219"/>
        <end position="243"/>
    </location>
</feature>
<keyword evidence="1" id="KW-1133">Transmembrane helix</keyword>
<protein>
    <recommendedName>
        <fullName evidence="4">Transmembrane protein</fullName>
    </recommendedName>
</protein>